<keyword evidence="4" id="KW-1133">Transmembrane helix</keyword>
<dbReference type="GO" id="GO:0016020">
    <property type="term" value="C:membrane"/>
    <property type="evidence" value="ECO:0007669"/>
    <property type="project" value="UniProtKB-SubCell"/>
</dbReference>
<evidence type="ECO:0000313" key="7">
    <source>
        <dbReference type="EMBL" id="CAA2972886.1"/>
    </source>
</evidence>
<dbReference type="EMBL" id="CACTIH010002074">
    <property type="protein sequence ID" value="CAA2972886.1"/>
    <property type="molecule type" value="Genomic_DNA"/>
</dbReference>
<dbReference type="AlphaFoldDB" id="A0A8S0R1F6"/>
<dbReference type="OrthoDB" id="1931203at2759"/>
<dbReference type="PROSITE" id="PS00154">
    <property type="entry name" value="ATPASE_E1_E2"/>
    <property type="match status" value="2"/>
</dbReference>
<proteinExistence type="predicted"/>
<dbReference type="Gene3D" id="3.40.50.1000">
    <property type="entry name" value="HAD superfamily/HAD-like"/>
    <property type="match status" value="2"/>
</dbReference>
<dbReference type="Gramene" id="OE9A032307T1">
    <property type="protein sequence ID" value="OE9A032307C1"/>
    <property type="gene ID" value="OE9A032307"/>
</dbReference>
<dbReference type="Proteomes" id="UP000594638">
    <property type="component" value="Unassembled WGS sequence"/>
</dbReference>
<organism evidence="7 8">
    <name type="scientific">Olea europaea subsp. europaea</name>
    <dbReference type="NCBI Taxonomy" id="158383"/>
    <lineage>
        <taxon>Eukaryota</taxon>
        <taxon>Viridiplantae</taxon>
        <taxon>Streptophyta</taxon>
        <taxon>Embryophyta</taxon>
        <taxon>Tracheophyta</taxon>
        <taxon>Spermatophyta</taxon>
        <taxon>Magnoliopsida</taxon>
        <taxon>eudicotyledons</taxon>
        <taxon>Gunneridae</taxon>
        <taxon>Pentapetalae</taxon>
        <taxon>asterids</taxon>
        <taxon>lamiids</taxon>
        <taxon>Lamiales</taxon>
        <taxon>Oleaceae</taxon>
        <taxon>Oleeae</taxon>
        <taxon>Olea</taxon>
    </lineage>
</organism>
<keyword evidence="5" id="KW-0472">Membrane</keyword>
<evidence type="ECO:0000256" key="4">
    <source>
        <dbReference type="ARBA" id="ARBA00022989"/>
    </source>
</evidence>
<dbReference type="Gene3D" id="1.20.1110.10">
    <property type="entry name" value="Calcium-transporting ATPase, transmembrane domain"/>
    <property type="match status" value="2"/>
</dbReference>
<dbReference type="PANTHER" id="PTHR42861">
    <property type="entry name" value="CALCIUM-TRANSPORTING ATPASE"/>
    <property type="match status" value="1"/>
</dbReference>
<dbReference type="Gene3D" id="3.40.1110.10">
    <property type="entry name" value="Calcium-transporting ATPase, cytoplasmic domain N"/>
    <property type="match status" value="2"/>
</dbReference>
<evidence type="ECO:0000256" key="2">
    <source>
        <dbReference type="ARBA" id="ARBA00022692"/>
    </source>
</evidence>
<accession>A0A8S0R1F6</accession>
<sequence length="339" mass="37597">MEVAPRRHVTAGEAETGRLGAHSWRLGARQNQQQNQQNQPPSSLLLLPLPLFSCSASPASLLLTKGVITRRMTAIEEMAGMDILYSDKTGTLTLNRLTVDRSLIEAPCYCRGGRNWAPGRPLLAPRRPAEPAAEPAEPAPFLSSLAPPSSLLLLSFTSFSSSHKGIVIATGVHSFFGKAAHLVDSTEVTGHFKKGVITRRMTAIEEMAGMDILYSDKTGTLTLNRLTVDRSLIEWSKRNREVCLANRWGDWNDEVELGRVDGRDWVQKRREAVEEAGVMRILVPKMVNPTKEERQERITESEKNESCLDEEGLCLDEKCLKWSQNGKGCHGPQEELGQN</sequence>
<evidence type="ECO:0000256" key="5">
    <source>
        <dbReference type="ARBA" id="ARBA00023136"/>
    </source>
</evidence>
<protein>
    <submittedName>
        <fullName evidence="7">Plasma membrane ATPase 4</fullName>
    </submittedName>
</protein>
<keyword evidence="2" id="KW-0812">Transmembrane</keyword>
<evidence type="ECO:0000256" key="1">
    <source>
        <dbReference type="ARBA" id="ARBA00004370"/>
    </source>
</evidence>
<keyword evidence="3" id="KW-0460">Magnesium</keyword>
<gene>
    <name evidence="7" type="ORF">OLEA9_A032307</name>
</gene>
<evidence type="ECO:0000256" key="3">
    <source>
        <dbReference type="ARBA" id="ARBA00022842"/>
    </source>
</evidence>
<reference evidence="7 8" key="1">
    <citation type="submission" date="2019-12" db="EMBL/GenBank/DDBJ databases">
        <authorList>
            <person name="Alioto T."/>
            <person name="Alioto T."/>
            <person name="Gomez Garrido J."/>
        </authorList>
    </citation>
    <scope>NUCLEOTIDE SEQUENCE [LARGE SCALE GENOMIC DNA]</scope>
</reference>
<dbReference type="InterPro" id="IPR023299">
    <property type="entry name" value="ATPase_P-typ_cyto_dom_N"/>
</dbReference>
<feature type="region of interest" description="Disordered" evidence="6">
    <location>
        <begin position="120"/>
        <end position="140"/>
    </location>
</feature>
<dbReference type="InterPro" id="IPR023214">
    <property type="entry name" value="HAD_sf"/>
</dbReference>
<keyword evidence="8" id="KW-1185">Reference proteome</keyword>
<evidence type="ECO:0000256" key="6">
    <source>
        <dbReference type="SAM" id="MobiDB-lite"/>
    </source>
</evidence>
<comment type="subcellular location">
    <subcellularLocation>
        <location evidence="1">Membrane</location>
    </subcellularLocation>
</comment>
<evidence type="ECO:0000313" key="8">
    <source>
        <dbReference type="Proteomes" id="UP000594638"/>
    </source>
</evidence>
<name>A0A8S0R1F6_OLEEU</name>
<dbReference type="GO" id="GO:0000166">
    <property type="term" value="F:nucleotide binding"/>
    <property type="evidence" value="ECO:0007669"/>
    <property type="project" value="InterPro"/>
</dbReference>
<dbReference type="InterPro" id="IPR018303">
    <property type="entry name" value="ATPase_P-typ_P_site"/>
</dbReference>
<comment type="caution">
    <text evidence="7">The sequence shown here is derived from an EMBL/GenBank/DDBJ whole genome shotgun (WGS) entry which is preliminary data.</text>
</comment>